<keyword evidence="1" id="KW-0132">Cell division</keyword>
<dbReference type="PANTHER" id="PTHR35740:SF1">
    <property type="entry name" value="OS12G0111700 PROTEIN"/>
    <property type="match status" value="1"/>
</dbReference>
<dbReference type="Proteomes" id="UP001206925">
    <property type="component" value="Unassembled WGS sequence"/>
</dbReference>
<feature type="region of interest" description="Disordered" evidence="6">
    <location>
        <begin position="147"/>
        <end position="193"/>
    </location>
</feature>
<organism evidence="8 9">
    <name type="scientific">Ambrosia artemisiifolia</name>
    <name type="common">Common ragweed</name>
    <dbReference type="NCBI Taxonomy" id="4212"/>
    <lineage>
        <taxon>Eukaryota</taxon>
        <taxon>Viridiplantae</taxon>
        <taxon>Streptophyta</taxon>
        <taxon>Embryophyta</taxon>
        <taxon>Tracheophyta</taxon>
        <taxon>Spermatophyta</taxon>
        <taxon>Magnoliopsida</taxon>
        <taxon>eudicotyledons</taxon>
        <taxon>Gunneridae</taxon>
        <taxon>Pentapetalae</taxon>
        <taxon>asterids</taxon>
        <taxon>campanulids</taxon>
        <taxon>Asterales</taxon>
        <taxon>Asteraceae</taxon>
        <taxon>Asteroideae</taxon>
        <taxon>Heliantheae alliance</taxon>
        <taxon>Heliantheae</taxon>
        <taxon>Ambrosia</taxon>
    </lineage>
</organism>
<dbReference type="PANTHER" id="PTHR35740">
    <property type="entry name" value="OS12G0111700 PROTEIN"/>
    <property type="match status" value="1"/>
</dbReference>
<keyword evidence="4" id="KW-0131">Cell cycle</keyword>
<feature type="compositionally biased region" description="Polar residues" evidence="6">
    <location>
        <begin position="77"/>
        <end position="96"/>
    </location>
</feature>
<evidence type="ECO:0000259" key="7">
    <source>
        <dbReference type="Pfam" id="PF25220"/>
    </source>
</evidence>
<reference evidence="8" key="1">
    <citation type="submission" date="2022-06" db="EMBL/GenBank/DDBJ databases">
        <title>Uncovering the hologenomic basis of an extraordinary plant invasion.</title>
        <authorList>
            <person name="Bieker V.C."/>
            <person name="Martin M.D."/>
            <person name="Gilbert T."/>
            <person name="Hodgins K."/>
            <person name="Battlay P."/>
            <person name="Petersen B."/>
            <person name="Wilson J."/>
        </authorList>
    </citation>
    <scope>NUCLEOTIDE SEQUENCE</scope>
    <source>
        <strain evidence="8">AA19_3_7</strain>
        <tissue evidence="8">Leaf</tissue>
    </source>
</reference>
<feature type="compositionally biased region" description="Polar residues" evidence="6">
    <location>
        <begin position="152"/>
        <end position="164"/>
    </location>
</feature>
<gene>
    <name evidence="8" type="ORF">M8C21_019760</name>
</gene>
<feature type="region of interest" description="Disordered" evidence="6">
    <location>
        <begin position="292"/>
        <end position="315"/>
    </location>
</feature>
<dbReference type="EMBL" id="JAMZMK010006265">
    <property type="protein sequence ID" value="KAI7749875.1"/>
    <property type="molecule type" value="Genomic_DNA"/>
</dbReference>
<evidence type="ECO:0000256" key="6">
    <source>
        <dbReference type="SAM" id="MobiDB-lite"/>
    </source>
</evidence>
<keyword evidence="2" id="KW-0498">Mitosis</keyword>
<dbReference type="AlphaFoldDB" id="A0AAD5GP22"/>
<dbReference type="InterPro" id="IPR057337">
    <property type="entry name" value="Sororin_C"/>
</dbReference>
<name>A0AAD5GP22_AMBAR</name>
<accession>A0AAD5GP22</accession>
<sequence length="374" mass="41398">MGESKLDKQTTMVTKPSTNRKPLSNLTNIVRNPNHTSSSIQSKKPVSSTASDSSIGSTQNPINKPHRLTADHLVGEENQTVQGRRRSSQNTRSKATATVPLFQASSHVGKNNVKEGSVSFCSSTLDKVKDQEKISRFCLDKTINDGKKISVTPRNSSTENTNNSKDNRKSTDMPLSGHPMKTVINSTEKDKGKENVVQSAYPFKGNANSNTGLTMPDLMKRKDKGKAIAEPIDYPSRKKLRNSMMDFSGPLKGVVIKEREDTVTGSGSVSLVQKDKGKGVSTPINYHALEKKKKDQQNSCPPILRTTSDSRGVADGTEYALHSKLQTEPPPNKKKRRCPTKEIDEAYALPKEYVEQQRAYFKEIDDFELEVEEV</sequence>
<dbReference type="GO" id="GO:0051301">
    <property type="term" value="P:cell division"/>
    <property type="evidence" value="ECO:0007669"/>
    <property type="project" value="UniProtKB-KW"/>
</dbReference>
<dbReference type="GO" id="GO:0005634">
    <property type="term" value="C:nucleus"/>
    <property type="evidence" value="ECO:0007669"/>
    <property type="project" value="UniProtKB-SubCell"/>
</dbReference>
<comment type="caution">
    <text evidence="8">The sequence shown here is derived from an EMBL/GenBank/DDBJ whole genome shotgun (WGS) entry which is preliminary data.</text>
</comment>
<evidence type="ECO:0000313" key="9">
    <source>
        <dbReference type="Proteomes" id="UP001206925"/>
    </source>
</evidence>
<feature type="region of interest" description="Disordered" evidence="6">
    <location>
        <begin position="1"/>
        <end position="97"/>
    </location>
</feature>
<evidence type="ECO:0000256" key="5">
    <source>
        <dbReference type="ARBA" id="ARBA00093465"/>
    </source>
</evidence>
<feature type="domain" description="Sororin C-terminal region" evidence="7">
    <location>
        <begin position="349"/>
        <end position="372"/>
    </location>
</feature>
<keyword evidence="9" id="KW-1185">Reference proteome</keyword>
<evidence type="ECO:0000256" key="1">
    <source>
        <dbReference type="ARBA" id="ARBA00022618"/>
    </source>
</evidence>
<feature type="compositionally biased region" description="Polar residues" evidence="6">
    <location>
        <begin position="9"/>
        <end position="36"/>
    </location>
</feature>
<evidence type="ECO:0000256" key="2">
    <source>
        <dbReference type="ARBA" id="ARBA00022776"/>
    </source>
</evidence>
<keyword evidence="3" id="KW-0539">Nucleus</keyword>
<dbReference type="Pfam" id="PF25220">
    <property type="entry name" value="Sororin_C"/>
    <property type="match status" value="1"/>
</dbReference>
<feature type="compositionally biased region" description="Polar residues" evidence="6">
    <location>
        <begin position="297"/>
        <end position="310"/>
    </location>
</feature>
<evidence type="ECO:0000256" key="4">
    <source>
        <dbReference type="ARBA" id="ARBA00023306"/>
    </source>
</evidence>
<evidence type="ECO:0000313" key="8">
    <source>
        <dbReference type="EMBL" id="KAI7749875.1"/>
    </source>
</evidence>
<comment type="similarity">
    <text evidence="5">Belongs to the sororin family.</text>
</comment>
<feature type="compositionally biased region" description="Low complexity" evidence="6">
    <location>
        <begin position="37"/>
        <end position="57"/>
    </location>
</feature>
<protein>
    <recommendedName>
        <fullName evidence="7">Sororin C-terminal region domain-containing protein</fullName>
    </recommendedName>
</protein>
<evidence type="ECO:0000256" key="3">
    <source>
        <dbReference type="ARBA" id="ARBA00023242"/>
    </source>
</evidence>
<proteinExistence type="inferred from homology"/>